<dbReference type="InterPro" id="IPR050707">
    <property type="entry name" value="HTH_MetabolicPath_Reg"/>
</dbReference>
<evidence type="ECO:0000256" key="3">
    <source>
        <dbReference type="ARBA" id="ARBA00023163"/>
    </source>
</evidence>
<sequence>MLDHGFFEPHDQPLLFIPLGGTMAHGQARGGGTAPRSPHPDGERGQFELGGTEAAGRVADVLLLFATGPLHLGVSEIARELGLSKAVVHRILQSLVSRSLLRADPGTREYRLGPGAIALGSRALHDLDLRQLAGPTLRRLRDVTRETTTLSGRVQDSRMYLDQYESPQEIKMTVRLGHPYPLHAGASSRAMLAFLPPAVVDRVVAQGMDRLTPETIRDEAVLRATLAEIRRSGYGTSLGERQHGAGSVAAPLFGVGGEVIGSLSVCGPVSRFDPASVRLLMPQVLAAADEISRQAGWDGGSAVDGIA</sequence>
<dbReference type="RefSeq" id="WP_265381498.1">
    <property type="nucleotide sequence ID" value="NZ_CP110615.1"/>
</dbReference>
<protein>
    <submittedName>
        <fullName evidence="7">IclR family transcriptional regulator</fullName>
    </submittedName>
</protein>
<proteinExistence type="predicted"/>
<keyword evidence="2" id="KW-0238">DNA-binding</keyword>
<evidence type="ECO:0000256" key="4">
    <source>
        <dbReference type="SAM" id="MobiDB-lite"/>
    </source>
</evidence>
<evidence type="ECO:0000256" key="1">
    <source>
        <dbReference type="ARBA" id="ARBA00023015"/>
    </source>
</evidence>
<reference evidence="7" key="1">
    <citation type="submission" date="2022-10" db="EMBL/GenBank/DDBJ databases">
        <title>Rhodococcus sp.75.</title>
        <authorList>
            <person name="Sun M."/>
        </authorList>
    </citation>
    <scope>NUCLEOTIDE SEQUENCE</scope>
    <source>
        <strain evidence="7">75</strain>
    </source>
</reference>
<dbReference type="Pfam" id="PF01614">
    <property type="entry name" value="IclR_C"/>
    <property type="match status" value="1"/>
</dbReference>
<accession>A0ABY6NWA1</accession>
<feature type="domain" description="HTH iclR-type" evidence="5">
    <location>
        <begin position="52"/>
        <end position="114"/>
    </location>
</feature>
<dbReference type="InterPro" id="IPR005471">
    <property type="entry name" value="Tscrpt_reg_IclR_N"/>
</dbReference>
<keyword evidence="3" id="KW-0804">Transcription</keyword>
<dbReference type="InterPro" id="IPR036388">
    <property type="entry name" value="WH-like_DNA-bd_sf"/>
</dbReference>
<dbReference type="PROSITE" id="PS51077">
    <property type="entry name" value="HTH_ICLR"/>
    <property type="match status" value="1"/>
</dbReference>
<dbReference type="Gene3D" id="3.30.450.40">
    <property type="match status" value="1"/>
</dbReference>
<dbReference type="Pfam" id="PF09339">
    <property type="entry name" value="HTH_IclR"/>
    <property type="match status" value="1"/>
</dbReference>
<dbReference type="SMART" id="SM00346">
    <property type="entry name" value="HTH_ICLR"/>
    <property type="match status" value="1"/>
</dbReference>
<dbReference type="SUPFAM" id="SSF55781">
    <property type="entry name" value="GAF domain-like"/>
    <property type="match status" value="1"/>
</dbReference>
<dbReference type="Proteomes" id="UP001164965">
    <property type="component" value="Chromosome"/>
</dbReference>
<dbReference type="InterPro" id="IPR036390">
    <property type="entry name" value="WH_DNA-bd_sf"/>
</dbReference>
<evidence type="ECO:0000259" key="5">
    <source>
        <dbReference type="PROSITE" id="PS51077"/>
    </source>
</evidence>
<dbReference type="InterPro" id="IPR029016">
    <property type="entry name" value="GAF-like_dom_sf"/>
</dbReference>
<gene>
    <name evidence="7" type="ORF">RHODO2019_09070</name>
</gene>
<dbReference type="Gene3D" id="1.10.10.10">
    <property type="entry name" value="Winged helix-like DNA-binding domain superfamily/Winged helix DNA-binding domain"/>
    <property type="match status" value="1"/>
</dbReference>
<evidence type="ECO:0000313" key="8">
    <source>
        <dbReference type="Proteomes" id="UP001164965"/>
    </source>
</evidence>
<feature type="region of interest" description="Disordered" evidence="4">
    <location>
        <begin position="25"/>
        <end position="48"/>
    </location>
</feature>
<dbReference type="EMBL" id="CP110615">
    <property type="protein sequence ID" value="UZJ23391.1"/>
    <property type="molecule type" value="Genomic_DNA"/>
</dbReference>
<dbReference type="PANTHER" id="PTHR30136">
    <property type="entry name" value="HELIX-TURN-HELIX TRANSCRIPTIONAL REGULATOR, ICLR FAMILY"/>
    <property type="match status" value="1"/>
</dbReference>
<organism evidence="7 8">
    <name type="scientific">Rhodococcus antarcticus</name>
    <dbReference type="NCBI Taxonomy" id="2987751"/>
    <lineage>
        <taxon>Bacteria</taxon>
        <taxon>Bacillati</taxon>
        <taxon>Actinomycetota</taxon>
        <taxon>Actinomycetes</taxon>
        <taxon>Mycobacteriales</taxon>
        <taxon>Nocardiaceae</taxon>
        <taxon>Rhodococcus</taxon>
    </lineage>
</organism>
<evidence type="ECO:0000313" key="7">
    <source>
        <dbReference type="EMBL" id="UZJ23391.1"/>
    </source>
</evidence>
<name>A0ABY6NWA1_9NOCA</name>
<keyword evidence="1" id="KW-0805">Transcription regulation</keyword>
<dbReference type="PANTHER" id="PTHR30136:SF24">
    <property type="entry name" value="HTH-TYPE TRANSCRIPTIONAL REPRESSOR ALLR"/>
    <property type="match status" value="1"/>
</dbReference>
<feature type="domain" description="IclR-ED" evidence="6">
    <location>
        <begin position="115"/>
        <end position="297"/>
    </location>
</feature>
<evidence type="ECO:0000259" key="6">
    <source>
        <dbReference type="PROSITE" id="PS51078"/>
    </source>
</evidence>
<dbReference type="PROSITE" id="PS51078">
    <property type="entry name" value="ICLR_ED"/>
    <property type="match status" value="1"/>
</dbReference>
<dbReference type="SUPFAM" id="SSF46785">
    <property type="entry name" value="Winged helix' DNA-binding domain"/>
    <property type="match status" value="1"/>
</dbReference>
<dbReference type="InterPro" id="IPR014757">
    <property type="entry name" value="Tscrpt_reg_IclR_C"/>
</dbReference>
<keyword evidence="8" id="KW-1185">Reference proteome</keyword>
<evidence type="ECO:0000256" key="2">
    <source>
        <dbReference type="ARBA" id="ARBA00023125"/>
    </source>
</evidence>